<dbReference type="InterPro" id="IPR029063">
    <property type="entry name" value="SAM-dependent_MTases_sf"/>
</dbReference>
<evidence type="ECO:0000256" key="1">
    <source>
        <dbReference type="SAM" id="MobiDB-lite"/>
    </source>
</evidence>
<dbReference type="AlphaFoldDB" id="A0A4Y9ZS37"/>
<name>A0A4Y9ZS37_9AGAM</name>
<keyword evidence="3" id="KW-1185">Reference proteome</keyword>
<dbReference type="Gene3D" id="3.40.50.150">
    <property type="entry name" value="Vaccinia Virus protein VP39"/>
    <property type="match status" value="1"/>
</dbReference>
<dbReference type="OrthoDB" id="1606438at2759"/>
<feature type="compositionally biased region" description="Polar residues" evidence="1">
    <location>
        <begin position="1"/>
        <end position="11"/>
    </location>
</feature>
<dbReference type="Proteomes" id="UP000298061">
    <property type="component" value="Unassembled WGS sequence"/>
</dbReference>
<accession>A0A4Y9ZS37</accession>
<organism evidence="2 3">
    <name type="scientific">Hericium alpestre</name>
    <dbReference type="NCBI Taxonomy" id="135208"/>
    <lineage>
        <taxon>Eukaryota</taxon>
        <taxon>Fungi</taxon>
        <taxon>Dikarya</taxon>
        <taxon>Basidiomycota</taxon>
        <taxon>Agaricomycotina</taxon>
        <taxon>Agaricomycetes</taxon>
        <taxon>Russulales</taxon>
        <taxon>Hericiaceae</taxon>
        <taxon>Hericium</taxon>
    </lineage>
</organism>
<feature type="region of interest" description="Disordered" evidence="1">
    <location>
        <begin position="1"/>
        <end position="29"/>
    </location>
</feature>
<comment type="caution">
    <text evidence="2">The sequence shown here is derived from an EMBL/GenBank/DDBJ whole genome shotgun (WGS) entry which is preliminary data.</text>
</comment>
<proteinExistence type="predicted"/>
<reference evidence="2 3" key="1">
    <citation type="submission" date="2019-02" db="EMBL/GenBank/DDBJ databases">
        <title>Genome sequencing of the rare red list fungi Hericium alpestre (H. flagellum).</title>
        <authorList>
            <person name="Buettner E."/>
            <person name="Kellner H."/>
        </authorList>
    </citation>
    <scope>NUCLEOTIDE SEQUENCE [LARGE SCALE GENOMIC DNA]</scope>
    <source>
        <strain evidence="2 3">DSM 108284</strain>
    </source>
</reference>
<dbReference type="EMBL" id="SFCI01001006">
    <property type="protein sequence ID" value="TFY77084.1"/>
    <property type="molecule type" value="Genomic_DNA"/>
</dbReference>
<evidence type="ECO:0000313" key="2">
    <source>
        <dbReference type="EMBL" id="TFY77084.1"/>
    </source>
</evidence>
<evidence type="ECO:0008006" key="4">
    <source>
        <dbReference type="Google" id="ProtNLM"/>
    </source>
</evidence>
<protein>
    <recommendedName>
        <fullName evidence="4">O-methyltransferase domain-containing protein</fullName>
    </recommendedName>
</protein>
<gene>
    <name evidence="2" type="ORF">EWM64_g6926</name>
</gene>
<evidence type="ECO:0000313" key="3">
    <source>
        <dbReference type="Proteomes" id="UP000298061"/>
    </source>
</evidence>
<sequence length="77" mass="7970">MSFGSQSSDANTLALDGPEPLLPNSGAGGGMDLNIMIVANAKERSVEDVASLADGAGLQFVWCWDCVETGIVELKAK</sequence>